<comment type="subunit">
    <text evidence="9">At low DSF concentrations, interacts with RpfF.</text>
</comment>
<dbReference type="KEGG" id="sual:KDD17_15885"/>
<dbReference type="Pfam" id="PF02518">
    <property type="entry name" value="HATPase_c"/>
    <property type="match status" value="1"/>
</dbReference>
<evidence type="ECO:0000256" key="9">
    <source>
        <dbReference type="ARBA" id="ARBA00064003"/>
    </source>
</evidence>
<reference evidence="15" key="1">
    <citation type="submission" date="2021-04" db="EMBL/GenBank/DDBJ databases">
        <title>Complete genome sequence for Sulfitobacter sp. strain JK7-1.</title>
        <authorList>
            <person name="Park S.-J."/>
        </authorList>
    </citation>
    <scope>NUCLEOTIDE SEQUENCE</scope>
    <source>
        <strain evidence="15">JK7-1</strain>
    </source>
</reference>
<dbReference type="PROSITE" id="PS50110">
    <property type="entry name" value="RESPONSE_REGULATORY"/>
    <property type="match status" value="2"/>
</dbReference>
<dbReference type="EMBL" id="CP073581">
    <property type="protein sequence ID" value="QUJ76353.1"/>
    <property type="molecule type" value="Genomic_DNA"/>
</dbReference>
<dbReference type="Pfam" id="PF00512">
    <property type="entry name" value="HisKA"/>
    <property type="match status" value="1"/>
</dbReference>
<dbReference type="Gene3D" id="3.40.50.2300">
    <property type="match status" value="2"/>
</dbReference>
<evidence type="ECO:0000256" key="8">
    <source>
        <dbReference type="ARBA" id="ARBA00023012"/>
    </source>
</evidence>
<dbReference type="InterPro" id="IPR001789">
    <property type="entry name" value="Sig_transdc_resp-reg_receiver"/>
</dbReference>
<dbReference type="SMART" id="SM00387">
    <property type="entry name" value="HATPase_c"/>
    <property type="match status" value="1"/>
</dbReference>
<dbReference type="InterPro" id="IPR005467">
    <property type="entry name" value="His_kinase_dom"/>
</dbReference>
<keyword evidence="3 11" id="KW-0597">Phosphoprotein</keyword>
<accession>A0A975PM25</accession>
<sequence length="715" mass="79503">MSLQQKLTQERRGRLAAERMLELKKAELFAANRKLGGRTRELSDEIVDTRALVESIRGENQKVKSDLSAAQEKIALVERRLWHSIETIRDGFAFFDSDNHLIMANQSYLAIFDGLEMIRPGVNYVTILQAMTDEGIVDLGGEEATSWRRRMLARFQERSPPSEVIQLWNGNYIKLVDQRGPGGDMVSLGLDITESITYQRELKAAQEAAEAANRAKSAFLANMSHEIRTPMNGVVGMADLLRDTTLDEEQRLFVQTIRNSGEALLVIINDVLDYSKIEAGKLDLNSDPFDLERACQEVIMLLQPMAREKGLDLLLDYDLFLPTRMCGDAGRIRQVLTNLIGNAVKFTTEGHVMVRITGVTNPQTDTIAVHVAVEDTGIGIPAHMTQHIFGEFNQVENERNRQFDGTGLGLAITKRLVEMMKGEIWVTSEEGAGSCFGFRLELAADGPLNVTYPELPEGLRRVLIVDDIAANREILSRQLAQLRIDVTGVCDSADALALDPTDYDLILTEHKLPHLDGLALAEAFHDAAPVVLITANLAGIKEDLRAAALSHALQKPLPRQVLFDTLEQLSPRGPSSAPPRRMRVLAAEDNRTNQLVFSKMIAAYDIELEMAANGAEAVELYKTFRPDLVFMDISMPGMDGKQATQEIRKIERQTGKHTPIVAMTAHALPDDDKSILKAGLDHYLTKPLKRDEILDHVRRARPEGTRDLLPAQEAG</sequence>
<keyword evidence="16" id="KW-1185">Reference proteome</keyword>
<dbReference type="InterPro" id="IPR036890">
    <property type="entry name" value="HATPase_C_sf"/>
</dbReference>
<keyword evidence="8" id="KW-0902">Two-component regulatory system</keyword>
<dbReference type="SUPFAM" id="SSF55874">
    <property type="entry name" value="ATPase domain of HSP90 chaperone/DNA topoisomerase II/histidine kinase"/>
    <property type="match status" value="1"/>
</dbReference>
<feature type="domain" description="Histidine kinase" evidence="13">
    <location>
        <begin position="222"/>
        <end position="444"/>
    </location>
</feature>
<dbReference type="Proteomes" id="UP000683291">
    <property type="component" value="Chromosome 1"/>
</dbReference>
<dbReference type="PANTHER" id="PTHR45339">
    <property type="entry name" value="HYBRID SIGNAL TRANSDUCTION HISTIDINE KINASE J"/>
    <property type="match status" value="1"/>
</dbReference>
<comment type="caution">
    <text evidence="11">Lacks conserved residue(s) required for the propagation of feature annotation.</text>
</comment>
<dbReference type="SUPFAM" id="SSF47384">
    <property type="entry name" value="Homodimeric domain of signal transducing histidine kinase"/>
    <property type="match status" value="1"/>
</dbReference>
<evidence type="ECO:0000259" key="14">
    <source>
        <dbReference type="PROSITE" id="PS50110"/>
    </source>
</evidence>
<dbReference type="AlphaFoldDB" id="A0A975PM25"/>
<dbReference type="InterPro" id="IPR003661">
    <property type="entry name" value="HisK_dim/P_dom"/>
</dbReference>
<dbReference type="FunFam" id="3.30.565.10:FF:000010">
    <property type="entry name" value="Sensor histidine kinase RcsC"/>
    <property type="match status" value="1"/>
</dbReference>
<dbReference type="GO" id="GO:0000155">
    <property type="term" value="F:phosphorelay sensor kinase activity"/>
    <property type="evidence" value="ECO:0007669"/>
    <property type="project" value="InterPro"/>
</dbReference>
<protein>
    <recommendedName>
        <fullName evidence="10">Sensory/regulatory protein RpfC</fullName>
        <ecNumber evidence="2">2.7.13.3</ecNumber>
    </recommendedName>
</protein>
<dbReference type="PROSITE" id="PS50109">
    <property type="entry name" value="HIS_KIN"/>
    <property type="match status" value="1"/>
</dbReference>
<feature type="modified residue" description="4-aspartylphosphate" evidence="11">
    <location>
        <position position="632"/>
    </location>
</feature>
<evidence type="ECO:0000256" key="6">
    <source>
        <dbReference type="ARBA" id="ARBA00022777"/>
    </source>
</evidence>
<evidence type="ECO:0000256" key="7">
    <source>
        <dbReference type="ARBA" id="ARBA00022840"/>
    </source>
</evidence>
<evidence type="ECO:0000313" key="15">
    <source>
        <dbReference type="EMBL" id="QUJ76353.1"/>
    </source>
</evidence>
<dbReference type="Gene3D" id="1.10.287.130">
    <property type="match status" value="1"/>
</dbReference>
<feature type="domain" description="Response regulatory" evidence="14">
    <location>
        <begin position="461"/>
        <end position="570"/>
    </location>
</feature>
<dbReference type="PANTHER" id="PTHR45339:SF5">
    <property type="entry name" value="HISTIDINE KINASE"/>
    <property type="match status" value="1"/>
</dbReference>
<feature type="domain" description="Response regulatory" evidence="14">
    <location>
        <begin position="583"/>
        <end position="701"/>
    </location>
</feature>
<dbReference type="CDD" id="cd16922">
    <property type="entry name" value="HATPase_EvgS-ArcB-TorS-like"/>
    <property type="match status" value="1"/>
</dbReference>
<dbReference type="Pfam" id="PF00072">
    <property type="entry name" value="Response_reg"/>
    <property type="match status" value="2"/>
</dbReference>
<evidence type="ECO:0000256" key="1">
    <source>
        <dbReference type="ARBA" id="ARBA00000085"/>
    </source>
</evidence>
<evidence type="ECO:0000256" key="2">
    <source>
        <dbReference type="ARBA" id="ARBA00012438"/>
    </source>
</evidence>
<evidence type="ECO:0000256" key="12">
    <source>
        <dbReference type="SAM" id="Coils"/>
    </source>
</evidence>
<evidence type="ECO:0000256" key="4">
    <source>
        <dbReference type="ARBA" id="ARBA00022679"/>
    </source>
</evidence>
<comment type="catalytic activity">
    <reaction evidence="1">
        <text>ATP + protein L-histidine = ADP + protein N-phospho-L-histidine.</text>
        <dbReference type="EC" id="2.7.13.3"/>
    </reaction>
</comment>
<dbReference type="Gene3D" id="3.30.565.10">
    <property type="entry name" value="Histidine kinase-like ATPase, C-terminal domain"/>
    <property type="match status" value="1"/>
</dbReference>
<evidence type="ECO:0000313" key="16">
    <source>
        <dbReference type="Proteomes" id="UP000683291"/>
    </source>
</evidence>
<evidence type="ECO:0000256" key="5">
    <source>
        <dbReference type="ARBA" id="ARBA00022741"/>
    </source>
</evidence>
<dbReference type="SMART" id="SM00448">
    <property type="entry name" value="REC"/>
    <property type="match status" value="2"/>
</dbReference>
<dbReference type="InterPro" id="IPR004358">
    <property type="entry name" value="Sig_transdc_His_kin-like_C"/>
</dbReference>
<dbReference type="PRINTS" id="PR00344">
    <property type="entry name" value="BCTRLSENSOR"/>
</dbReference>
<proteinExistence type="predicted"/>
<keyword evidence="12" id="KW-0175">Coiled coil</keyword>
<keyword evidence="5" id="KW-0547">Nucleotide-binding</keyword>
<dbReference type="SMART" id="SM00388">
    <property type="entry name" value="HisKA"/>
    <property type="match status" value="1"/>
</dbReference>
<dbReference type="EC" id="2.7.13.3" evidence="2"/>
<organism evidence="15 16">
    <name type="scientific">Sulfitobacter albidus</name>
    <dbReference type="NCBI Taxonomy" id="2829501"/>
    <lineage>
        <taxon>Bacteria</taxon>
        <taxon>Pseudomonadati</taxon>
        <taxon>Pseudomonadota</taxon>
        <taxon>Alphaproteobacteria</taxon>
        <taxon>Rhodobacterales</taxon>
        <taxon>Roseobacteraceae</taxon>
        <taxon>Sulfitobacter</taxon>
    </lineage>
</organism>
<keyword evidence="4" id="KW-0808">Transferase</keyword>
<gene>
    <name evidence="15" type="ORF">KDD17_15885</name>
</gene>
<dbReference type="InterPro" id="IPR036097">
    <property type="entry name" value="HisK_dim/P_sf"/>
</dbReference>
<dbReference type="SUPFAM" id="SSF52172">
    <property type="entry name" value="CheY-like"/>
    <property type="match status" value="2"/>
</dbReference>
<dbReference type="Pfam" id="PF12860">
    <property type="entry name" value="PAS_7"/>
    <property type="match status" value="1"/>
</dbReference>
<dbReference type="CDD" id="cd00082">
    <property type="entry name" value="HisKA"/>
    <property type="match status" value="1"/>
</dbReference>
<dbReference type="InterPro" id="IPR011006">
    <property type="entry name" value="CheY-like_superfamily"/>
</dbReference>
<evidence type="ECO:0000256" key="11">
    <source>
        <dbReference type="PROSITE-ProRule" id="PRU00169"/>
    </source>
</evidence>
<keyword evidence="6" id="KW-0418">Kinase</keyword>
<dbReference type="FunFam" id="1.10.287.130:FF:000002">
    <property type="entry name" value="Two-component osmosensing histidine kinase"/>
    <property type="match status" value="1"/>
</dbReference>
<dbReference type="GO" id="GO:0005524">
    <property type="term" value="F:ATP binding"/>
    <property type="evidence" value="ECO:0007669"/>
    <property type="project" value="UniProtKB-KW"/>
</dbReference>
<dbReference type="InterPro" id="IPR003594">
    <property type="entry name" value="HATPase_dom"/>
</dbReference>
<name>A0A975PM25_9RHOB</name>
<keyword evidence="7" id="KW-0067">ATP-binding</keyword>
<feature type="coiled-coil region" evidence="12">
    <location>
        <begin position="53"/>
        <end position="80"/>
    </location>
</feature>
<dbReference type="CDD" id="cd17546">
    <property type="entry name" value="REC_hyHK_CKI1_RcsC-like"/>
    <property type="match status" value="1"/>
</dbReference>
<evidence type="ECO:0000259" key="13">
    <source>
        <dbReference type="PROSITE" id="PS50109"/>
    </source>
</evidence>
<evidence type="ECO:0000256" key="10">
    <source>
        <dbReference type="ARBA" id="ARBA00068150"/>
    </source>
</evidence>
<evidence type="ECO:0000256" key="3">
    <source>
        <dbReference type="ARBA" id="ARBA00022553"/>
    </source>
</evidence>
<dbReference type="RefSeq" id="WP_212704551.1">
    <property type="nucleotide sequence ID" value="NZ_CP073581.1"/>
</dbReference>